<accession>A0A9P8BQD0</accession>
<feature type="compositionally biased region" description="Low complexity" evidence="1">
    <location>
        <begin position="339"/>
        <end position="356"/>
    </location>
</feature>
<dbReference type="AlphaFoldDB" id="A0A9P8BQD0"/>
<organism evidence="3 4">
    <name type="scientific">Linnemannia hyalina</name>
    <dbReference type="NCBI Taxonomy" id="64524"/>
    <lineage>
        <taxon>Eukaryota</taxon>
        <taxon>Fungi</taxon>
        <taxon>Fungi incertae sedis</taxon>
        <taxon>Mucoromycota</taxon>
        <taxon>Mortierellomycotina</taxon>
        <taxon>Mortierellomycetes</taxon>
        <taxon>Mortierellales</taxon>
        <taxon>Mortierellaceae</taxon>
        <taxon>Linnemannia</taxon>
    </lineage>
</organism>
<name>A0A9P8BQD0_9FUNG</name>
<sequence length="582" mass="63950">MPMQVFEFHADATVSLASTAAINRKSCDHCFLNRKTCDKVRHPTADPGDKCKRCAKDDRPCTFTPTVHLYHIADCVGRHQCRAKVVQAMGGRKKEIKFKTIEIPIICDMDSELDQALYEYIQKQPNLLVYNNRIKSFLAQDMLGLTEEQEDLMSVQNNNNDQDVPDVTSSPSSESPSHGAKRSFEPEDGSSKDMNLDNTAGSPTQGPQKYRIMALIDAHQSQTPQQQQQQLQLQLQQQQQALSRHQKRPSEDQGRNVPTSMPSPTPLSPTDVIEYHKRRESALLALPSVATFGSLYQSDVQQQPQHQQQQQNLYVHQNVLTPINTNFGQQQSLQAGYRSTSPLLHSPSGHSPTQHSPHPPSPLELSLDIKTNFGALSGSHHNLPSLFDTSLSMSTQLHEQQQQQQQQPMRTSVGTSTSPQMGSDADFSAVPNPVGPPPPLVIKTTNEDGNEVGFYYAVPEVNLNPAFSDADLFQDFTMMDALGEDFVWIENLFDEPTPEEAAATMTAMSVAAAAGRTSSTADHGVSTNAALGAMESLMNAASTTAGSDDVPMESSMMVGSMQGLGMPQQPWPRPSYSNTMQG</sequence>
<dbReference type="SUPFAM" id="SSF57701">
    <property type="entry name" value="Zn2/Cys6 DNA-binding domain"/>
    <property type="match status" value="1"/>
</dbReference>
<reference evidence="3" key="1">
    <citation type="submission" date="2021-06" db="EMBL/GenBank/DDBJ databases">
        <title>Genome Sequence of Mortierella hyaline Strain SCG-10, a Cold-Adapted, Nitrate-Reducing Fungus Isolated from Soil in Minnesota, USA.</title>
        <authorList>
            <person name="Aldossari N."/>
        </authorList>
    </citation>
    <scope>NUCLEOTIDE SEQUENCE</scope>
    <source>
        <strain evidence="3">SCG-10</strain>
    </source>
</reference>
<feature type="compositionally biased region" description="Polar residues" evidence="1">
    <location>
        <begin position="408"/>
        <end position="421"/>
    </location>
</feature>
<comment type="caution">
    <text evidence="3">The sequence shown here is derived from an EMBL/GenBank/DDBJ whole genome shotgun (WGS) entry which is preliminary data.</text>
</comment>
<evidence type="ECO:0000259" key="2">
    <source>
        <dbReference type="PROSITE" id="PS50048"/>
    </source>
</evidence>
<dbReference type="OrthoDB" id="2397774at2759"/>
<feature type="region of interest" description="Disordered" evidence="1">
    <location>
        <begin position="332"/>
        <end position="366"/>
    </location>
</feature>
<dbReference type="CDD" id="cd00067">
    <property type="entry name" value="GAL4"/>
    <property type="match status" value="1"/>
</dbReference>
<feature type="region of interest" description="Disordered" evidence="1">
    <location>
        <begin position="156"/>
        <end position="206"/>
    </location>
</feature>
<feature type="region of interest" description="Disordered" evidence="1">
    <location>
        <begin position="219"/>
        <end position="270"/>
    </location>
</feature>
<keyword evidence="4" id="KW-1185">Reference proteome</keyword>
<dbReference type="InterPro" id="IPR001138">
    <property type="entry name" value="Zn2Cys6_DnaBD"/>
</dbReference>
<feature type="compositionally biased region" description="Basic and acidic residues" evidence="1">
    <location>
        <begin position="182"/>
        <end position="195"/>
    </location>
</feature>
<proteinExistence type="predicted"/>
<evidence type="ECO:0000313" key="3">
    <source>
        <dbReference type="EMBL" id="KAG9064240.1"/>
    </source>
</evidence>
<dbReference type="GO" id="GO:0000981">
    <property type="term" value="F:DNA-binding transcription factor activity, RNA polymerase II-specific"/>
    <property type="evidence" value="ECO:0007669"/>
    <property type="project" value="InterPro"/>
</dbReference>
<evidence type="ECO:0000313" key="4">
    <source>
        <dbReference type="Proteomes" id="UP000707451"/>
    </source>
</evidence>
<feature type="compositionally biased region" description="Low complexity" evidence="1">
    <location>
        <begin position="225"/>
        <end position="240"/>
    </location>
</feature>
<dbReference type="PANTHER" id="PTHR13270">
    <property type="entry name" value="PROTEIN C20ORF116-RELATED"/>
    <property type="match status" value="1"/>
</dbReference>
<dbReference type="InterPro" id="IPR036864">
    <property type="entry name" value="Zn2-C6_fun-type_DNA-bd_sf"/>
</dbReference>
<dbReference type="EMBL" id="JAHRHY010000014">
    <property type="protein sequence ID" value="KAG9064240.1"/>
    <property type="molecule type" value="Genomic_DNA"/>
</dbReference>
<protein>
    <recommendedName>
        <fullName evidence="2">Zn(2)-C6 fungal-type domain-containing protein</fullName>
    </recommendedName>
</protein>
<feature type="region of interest" description="Disordered" evidence="1">
    <location>
        <begin position="394"/>
        <end position="422"/>
    </location>
</feature>
<dbReference type="Proteomes" id="UP000707451">
    <property type="component" value="Unassembled WGS sequence"/>
</dbReference>
<gene>
    <name evidence="3" type="ORF">KI688_003428</name>
</gene>
<feature type="compositionally biased region" description="Polar residues" evidence="1">
    <location>
        <begin position="196"/>
        <end position="206"/>
    </location>
</feature>
<dbReference type="PROSITE" id="PS50048">
    <property type="entry name" value="ZN2_CY6_FUNGAL_2"/>
    <property type="match status" value="1"/>
</dbReference>
<feature type="domain" description="Zn(2)-C6 fungal-type" evidence="2">
    <location>
        <begin position="26"/>
        <end position="63"/>
    </location>
</feature>
<evidence type="ECO:0000256" key="1">
    <source>
        <dbReference type="SAM" id="MobiDB-lite"/>
    </source>
</evidence>
<dbReference type="GO" id="GO:0008270">
    <property type="term" value="F:zinc ion binding"/>
    <property type="evidence" value="ECO:0007669"/>
    <property type="project" value="InterPro"/>
</dbReference>